<feature type="compositionally biased region" description="Low complexity" evidence="1">
    <location>
        <begin position="589"/>
        <end position="633"/>
    </location>
</feature>
<accession>A0AAN6G4U0</accession>
<evidence type="ECO:0000313" key="3">
    <source>
        <dbReference type="Proteomes" id="UP001168146"/>
    </source>
</evidence>
<protein>
    <recommendedName>
        <fullName evidence="4">F-box domain-containing protein</fullName>
    </recommendedName>
</protein>
<proteinExistence type="predicted"/>
<dbReference type="AlphaFoldDB" id="A0AAN6G4U0"/>
<feature type="compositionally biased region" description="Low complexity" evidence="1">
    <location>
        <begin position="537"/>
        <end position="558"/>
    </location>
</feature>
<sequence>MDFGHHNCRDYIYGPHLAPTTLSVDIHTPHRNPTIARHESWSELEHRSRSPASFKPKFPLLKLPLELRQQILLYLLPRTREGVTSDPLARHARHFSAVKKREAKGMVLPQSDESTSKATAARDTRANLSNIVWLRGNVHLFRVNRQLHDECAELVYGGTNTFLLFLTYEGIKWRYRWLLPSGQAPMRNYPFLELFPPRYLRLVKRVVVHVDLVDAYTGMIKFNVSGKGLVHGLRRQVQRLVNALKPVEGEEEEERYLTRLAVRVANSAVSEAVVPRRQSGKGGEVTTANGDVETVLTPLRQLYGVRDVSISGAVSPEFARELGIRLRSTERPVDESVTDVDDMGGLTGAVAGLCASGGPLSRSIYSLAAGLYGLGAMESFSFHEATIPGIIYFQRSLLEAKLPFCHHQPHPEDQPQAYQEHPTKTTRHPHNSRQVYNPRLKQQATCTRHQLSTRINSTHPTKVIPTNTADSMYLYYMPNRLLESALMGAHINRVRRDERAGWEALAANAKEVQKGAEVMVRAYGGSTGGSGSKSRRNSTSSSSSSRPYTGRSRSQSTSSRDKSRLHSSKTRTKLASTHSKTRGQRQIEAAPAQYAPQAQYPQAQYPQAQDPQAQYPQAQAQGYQGQPAGQGYAERVPTQCQGGQMQAPGRGGTQYMSDPAAGDRRMA</sequence>
<organism evidence="2 3">
    <name type="scientific">Friedmanniomyces endolithicus</name>
    <dbReference type="NCBI Taxonomy" id="329885"/>
    <lineage>
        <taxon>Eukaryota</taxon>
        <taxon>Fungi</taxon>
        <taxon>Dikarya</taxon>
        <taxon>Ascomycota</taxon>
        <taxon>Pezizomycotina</taxon>
        <taxon>Dothideomycetes</taxon>
        <taxon>Dothideomycetidae</taxon>
        <taxon>Mycosphaerellales</taxon>
        <taxon>Teratosphaeriaceae</taxon>
        <taxon>Friedmanniomyces</taxon>
    </lineage>
</organism>
<evidence type="ECO:0008006" key="4">
    <source>
        <dbReference type="Google" id="ProtNLM"/>
    </source>
</evidence>
<dbReference type="Proteomes" id="UP001168146">
    <property type="component" value="Unassembled WGS sequence"/>
</dbReference>
<evidence type="ECO:0000256" key="1">
    <source>
        <dbReference type="SAM" id="MobiDB-lite"/>
    </source>
</evidence>
<reference evidence="2" key="1">
    <citation type="submission" date="2021-12" db="EMBL/GenBank/DDBJ databases">
        <title>Black yeast isolated from Biological Soil Crust.</title>
        <authorList>
            <person name="Kurbessoian T."/>
        </authorList>
    </citation>
    <scope>NUCLEOTIDE SEQUENCE</scope>
    <source>
        <strain evidence="2">CCFEE 5208</strain>
    </source>
</reference>
<dbReference type="PANTHER" id="PTHR42085:SF7">
    <property type="entry name" value="F-BOX DOMAIN-CONTAINING PROTEIN"/>
    <property type="match status" value="1"/>
</dbReference>
<name>A0AAN6G4U0_9PEZI</name>
<dbReference type="InterPro" id="IPR038883">
    <property type="entry name" value="AN11006-like"/>
</dbReference>
<evidence type="ECO:0000313" key="2">
    <source>
        <dbReference type="EMBL" id="KAK0328927.1"/>
    </source>
</evidence>
<dbReference type="EMBL" id="JASUXU010000001">
    <property type="protein sequence ID" value="KAK0328927.1"/>
    <property type="molecule type" value="Genomic_DNA"/>
</dbReference>
<dbReference type="PANTHER" id="PTHR42085">
    <property type="entry name" value="F-BOX DOMAIN-CONTAINING PROTEIN"/>
    <property type="match status" value="1"/>
</dbReference>
<gene>
    <name evidence="2" type="ORF">LTR82_000860</name>
</gene>
<feature type="region of interest" description="Disordered" evidence="1">
    <location>
        <begin position="523"/>
        <end position="667"/>
    </location>
</feature>
<feature type="region of interest" description="Disordered" evidence="1">
    <location>
        <begin position="406"/>
        <end position="432"/>
    </location>
</feature>
<comment type="caution">
    <text evidence="2">The sequence shown here is derived from an EMBL/GenBank/DDBJ whole genome shotgun (WGS) entry which is preliminary data.</text>
</comment>